<keyword evidence="2" id="KW-0732">Signal</keyword>
<feature type="chain" id="PRO_5001735550" evidence="2">
    <location>
        <begin position="22"/>
        <end position="55"/>
    </location>
</feature>
<evidence type="ECO:0000313" key="4">
    <source>
        <dbReference type="Proteomes" id="UP000028999"/>
    </source>
</evidence>
<dbReference type="PaxDb" id="3708-A0A078G939"/>
<gene>
    <name evidence="3" type="primary">BnaC09g00170D</name>
    <name evidence="3" type="ORF">GSBRNA2T00018237001</name>
</gene>
<sequence>MRAAMHLRLVLPLLVMNNTPSQRSRGGRSSQAMVPTRDEEVRRRKEAEAMVLTLI</sequence>
<reference evidence="3 4" key="1">
    <citation type="journal article" date="2014" name="Science">
        <title>Plant genetics. Early allopolyploid evolution in the post-Neolithic Brassica napus oilseed genome.</title>
        <authorList>
            <person name="Chalhoub B."/>
            <person name="Denoeud F."/>
            <person name="Liu S."/>
            <person name="Parkin I.A."/>
            <person name="Tang H."/>
            <person name="Wang X."/>
            <person name="Chiquet J."/>
            <person name="Belcram H."/>
            <person name="Tong C."/>
            <person name="Samans B."/>
            <person name="Correa M."/>
            <person name="Da Silva C."/>
            <person name="Just J."/>
            <person name="Falentin C."/>
            <person name="Koh C.S."/>
            <person name="Le Clainche I."/>
            <person name="Bernard M."/>
            <person name="Bento P."/>
            <person name="Noel B."/>
            <person name="Labadie K."/>
            <person name="Alberti A."/>
            <person name="Charles M."/>
            <person name="Arnaud D."/>
            <person name="Guo H."/>
            <person name="Daviaud C."/>
            <person name="Alamery S."/>
            <person name="Jabbari K."/>
            <person name="Zhao M."/>
            <person name="Edger P.P."/>
            <person name="Chelaifa H."/>
            <person name="Tack D."/>
            <person name="Lassalle G."/>
            <person name="Mestiri I."/>
            <person name="Schnel N."/>
            <person name="Le Paslier M.C."/>
            <person name="Fan G."/>
            <person name="Renault V."/>
            <person name="Bayer P.E."/>
            <person name="Golicz A.A."/>
            <person name="Manoli S."/>
            <person name="Lee T.H."/>
            <person name="Thi V.H."/>
            <person name="Chalabi S."/>
            <person name="Hu Q."/>
            <person name="Fan C."/>
            <person name="Tollenaere R."/>
            <person name="Lu Y."/>
            <person name="Battail C."/>
            <person name="Shen J."/>
            <person name="Sidebottom C.H."/>
            <person name="Wang X."/>
            <person name="Canaguier A."/>
            <person name="Chauveau A."/>
            <person name="Berard A."/>
            <person name="Deniot G."/>
            <person name="Guan M."/>
            <person name="Liu Z."/>
            <person name="Sun F."/>
            <person name="Lim Y.P."/>
            <person name="Lyons E."/>
            <person name="Town C.D."/>
            <person name="Bancroft I."/>
            <person name="Wang X."/>
            <person name="Meng J."/>
            <person name="Ma J."/>
            <person name="Pires J.C."/>
            <person name="King G.J."/>
            <person name="Brunel D."/>
            <person name="Delourme R."/>
            <person name="Renard M."/>
            <person name="Aury J.M."/>
            <person name="Adams K.L."/>
            <person name="Batley J."/>
            <person name="Snowdon R.J."/>
            <person name="Tost J."/>
            <person name="Edwards D."/>
            <person name="Zhou Y."/>
            <person name="Hua W."/>
            <person name="Sharpe A.G."/>
            <person name="Paterson A.H."/>
            <person name="Guan C."/>
            <person name="Wincker P."/>
        </authorList>
    </citation>
    <scope>NUCLEOTIDE SEQUENCE [LARGE SCALE GENOMIC DNA]</scope>
    <source>
        <strain evidence="4">cv. Darmor-bzh</strain>
    </source>
</reference>
<protein>
    <submittedName>
        <fullName evidence="3">BnaC09g00170D protein</fullName>
    </submittedName>
</protein>
<name>A0A078G939_BRANA</name>
<dbReference type="Gramene" id="CDY21911">
    <property type="protein sequence ID" value="CDY21911"/>
    <property type="gene ID" value="GSBRNA2T00018237001"/>
</dbReference>
<dbReference type="EMBL" id="LK032126">
    <property type="protein sequence ID" value="CDY21911.1"/>
    <property type="molecule type" value="Genomic_DNA"/>
</dbReference>
<feature type="compositionally biased region" description="Low complexity" evidence="1">
    <location>
        <begin position="21"/>
        <end position="31"/>
    </location>
</feature>
<organism evidence="3 4">
    <name type="scientific">Brassica napus</name>
    <name type="common">Rape</name>
    <dbReference type="NCBI Taxonomy" id="3708"/>
    <lineage>
        <taxon>Eukaryota</taxon>
        <taxon>Viridiplantae</taxon>
        <taxon>Streptophyta</taxon>
        <taxon>Embryophyta</taxon>
        <taxon>Tracheophyta</taxon>
        <taxon>Spermatophyta</taxon>
        <taxon>Magnoliopsida</taxon>
        <taxon>eudicotyledons</taxon>
        <taxon>Gunneridae</taxon>
        <taxon>Pentapetalae</taxon>
        <taxon>rosids</taxon>
        <taxon>malvids</taxon>
        <taxon>Brassicales</taxon>
        <taxon>Brassicaceae</taxon>
        <taxon>Brassiceae</taxon>
        <taxon>Brassica</taxon>
    </lineage>
</organism>
<evidence type="ECO:0000313" key="3">
    <source>
        <dbReference type="EMBL" id="CDY21911.1"/>
    </source>
</evidence>
<evidence type="ECO:0000256" key="1">
    <source>
        <dbReference type="SAM" id="MobiDB-lite"/>
    </source>
</evidence>
<dbReference type="AlphaFoldDB" id="A0A078G939"/>
<dbReference type="Proteomes" id="UP000028999">
    <property type="component" value="Unassembled WGS sequence"/>
</dbReference>
<feature type="region of interest" description="Disordered" evidence="1">
    <location>
        <begin position="18"/>
        <end position="41"/>
    </location>
</feature>
<proteinExistence type="predicted"/>
<accession>A0A078G939</accession>
<feature type="signal peptide" evidence="2">
    <location>
        <begin position="1"/>
        <end position="21"/>
    </location>
</feature>
<keyword evidence="4" id="KW-1185">Reference proteome</keyword>
<evidence type="ECO:0000256" key="2">
    <source>
        <dbReference type="SAM" id="SignalP"/>
    </source>
</evidence>